<dbReference type="EC" id="3.2.1.23" evidence="6"/>
<evidence type="ECO:0000256" key="3">
    <source>
        <dbReference type="ARBA" id="ARBA00022833"/>
    </source>
</evidence>
<comment type="caution">
    <text evidence="6">The sequence shown here is derived from an EMBL/GenBank/DDBJ whole genome shotgun (WGS) entry which is preliminary data.</text>
</comment>
<dbReference type="SUPFAM" id="SSF51445">
    <property type="entry name" value="(Trans)glycosidases"/>
    <property type="match status" value="1"/>
</dbReference>
<keyword evidence="4 6" id="KW-0326">Glycosidase</keyword>
<keyword evidence="1" id="KW-0479">Metal-binding</keyword>
<keyword evidence="7" id="KW-1185">Reference proteome</keyword>
<dbReference type="eggNOG" id="COG1874">
    <property type="taxonomic scope" value="Bacteria"/>
</dbReference>
<evidence type="ECO:0000313" key="6">
    <source>
        <dbReference type="EMBL" id="EOR94455.1"/>
    </source>
</evidence>
<evidence type="ECO:0000256" key="4">
    <source>
        <dbReference type="ARBA" id="ARBA00023295"/>
    </source>
</evidence>
<dbReference type="Gene3D" id="3.20.20.80">
    <property type="entry name" value="Glycosidases"/>
    <property type="match status" value="1"/>
</dbReference>
<dbReference type="OrthoDB" id="9800974at2"/>
<dbReference type="InterPro" id="IPR003476">
    <property type="entry name" value="Glyco_hydro_42"/>
</dbReference>
<dbReference type="AlphaFoldDB" id="R9GSB6"/>
<proteinExistence type="predicted"/>
<organism evidence="6 7">
    <name type="scientific">Arcticibacter svalbardensis MN12-7</name>
    <dbReference type="NCBI Taxonomy" id="1150600"/>
    <lineage>
        <taxon>Bacteria</taxon>
        <taxon>Pseudomonadati</taxon>
        <taxon>Bacteroidota</taxon>
        <taxon>Sphingobacteriia</taxon>
        <taxon>Sphingobacteriales</taxon>
        <taxon>Sphingobacteriaceae</taxon>
        <taxon>Arcticibacter</taxon>
    </lineage>
</organism>
<dbReference type="PATRIC" id="fig|1150600.3.peg.2274"/>
<dbReference type="RefSeq" id="WP_016195533.1">
    <property type="nucleotide sequence ID" value="NZ_AQPN01000084.1"/>
</dbReference>
<reference evidence="6 7" key="1">
    <citation type="journal article" date="2013" name="Genome Announc.">
        <title>Draft Genome Sequence of Arcticibacter svalbardensis Strain MN12-7T, a Member of the Family Sphingobacteriaceae Isolated from an Arctic Soil Sample.</title>
        <authorList>
            <person name="Shivaji S."/>
            <person name="Ara S."/>
            <person name="Prasad S."/>
            <person name="Manasa B.P."/>
            <person name="Begum Z."/>
            <person name="Singh A."/>
            <person name="Kumar Pinnaka A."/>
        </authorList>
    </citation>
    <scope>NUCLEOTIDE SEQUENCE [LARGE SCALE GENOMIC DNA]</scope>
    <source>
        <strain evidence="6 7">MN12-7</strain>
    </source>
</reference>
<dbReference type="GO" id="GO:0004565">
    <property type="term" value="F:beta-galactosidase activity"/>
    <property type="evidence" value="ECO:0007669"/>
    <property type="project" value="UniProtKB-EC"/>
</dbReference>
<dbReference type="STRING" id="1150600.ADIARSV_2301"/>
<dbReference type="Pfam" id="PF02449">
    <property type="entry name" value="Glyco_hydro_42"/>
    <property type="match status" value="1"/>
</dbReference>
<evidence type="ECO:0000256" key="2">
    <source>
        <dbReference type="ARBA" id="ARBA00022801"/>
    </source>
</evidence>
<feature type="domain" description="Glycoside hydrolase family 42 N-terminal" evidence="5">
    <location>
        <begin position="16"/>
        <end position="92"/>
    </location>
</feature>
<dbReference type="EMBL" id="AQPN01000084">
    <property type="protein sequence ID" value="EOR94455.1"/>
    <property type="molecule type" value="Genomic_DNA"/>
</dbReference>
<dbReference type="GO" id="GO:0009341">
    <property type="term" value="C:beta-galactosidase complex"/>
    <property type="evidence" value="ECO:0007669"/>
    <property type="project" value="InterPro"/>
</dbReference>
<evidence type="ECO:0000313" key="7">
    <source>
        <dbReference type="Proteomes" id="UP000014174"/>
    </source>
</evidence>
<dbReference type="GO" id="GO:0005975">
    <property type="term" value="P:carbohydrate metabolic process"/>
    <property type="evidence" value="ECO:0007669"/>
    <property type="project" value="InterPro"/>
</dbReference>
<name>R9GSB6_9SPHI</name>
<keyword evidence="2 6" id="KW-0378">Hydrolase</keyword>
<accession>R9GSB6</accession>
<dbReference type="PANTHER" id="PTHR36447:SF2">
    <property type="entry name" value="BETA-GALACTOSIDASE YESZ"/>
    <property type="match status" value="1"/>
</dbReference>
<protein>
    <submittedName>
        <fullName evidence="6">Beta-galactosidase</fullName>
        <ecNumber evidence="6">3.2.1.23</ecNumber>
    </submittedName>
</protein>
<evidence type="ECO:0000256" key="1">
    <source>
        <dbReference type="ARBA" id="ARBA00022723"/>
    </source>
</evidence>
<gene>
    <name evidence="6" type="ORF">ADIARSV_2301</name>
</gene>
<dbReference type="InterPro" id="IPR013529">
    <property type="entry name" value="Glyco_hydro_42_N"/>
</dbReference>
<sequence>MIWAWRAKFSYGISNSIGFSNDFFRPINGVTGVMELQPGQVNWGIFNPQTMPGTVRMWIYHVTAGGNKFVCNYRFREPLSGGEQYHYGIMKTGKLVL</sequence>
<evidence type="ECO:0000259" key="5">
    <source>
        <dbReference type="Pfam" id="PF02449"/>
    </source>
</evidence>
<keyword evidence="3" id="KW-0862">Zinc</keyword>
<dbReference type="GO" id="GO:0046872">
    <property type="term" value="F:metal ion binding"/>
    <property type="evidence" value="ECO:0007669"/>
    <property type="project" value="UniProtKB-KW"/>
</dbReference>
<dbReference type="InterPro" id="IPR017853">
    <property type="entry name" value="GH"/>
</dbReference>
<dbReference type="PANTHER" id="PTHR36447">
    <property type="entry name" value="BETA-GALACTOSIDASE GANA"/>
    <property type="match status" value="1"/>
</dbReference>
<dbReference type="Proteomes" id="UP000014174">
    <property type="component" value="Unassembled WGS sequence"/>
</dbReference>